<protein>
    <submittedName>
        <fullName evidence="1">DUF4139 domain-containing protein</fullName>
    </submittedName>
</protein>
<reference evidence="1" key="1">
    <citation type="submission" date="2022-05" db="EMBL/GenBank/DDBJ databases">
        <authorList>
            <person name="Colautti A."/>
            <person name="Iacumin L."/>
        </authorList>
    </citation>
    <scope>NUCLEOTIDE SEQUENCE</scope>
    <source>
        <strain evidence="1">SK 55</strain>
    </source>
</reference>
<dbReference type="Proteomes" id="UP001152173">
    <property type="component" value="Unassembled WGS sequence"/>
</dbReference>
<evidence type="ECO:0000313" key="2">
    <source>
        <dbReference type="Proteomes" id="UP001152173"/>
    </source>
</evidence>
<dbReference type="PANTHER" id="PTHR38075">
    <property type="entry name" value="DUF4139 DOMAIN-CONTAINING PROTEIN"/>
    <property type="match status" value="1"/>
</dbReference>
<dbReference type="RefSeq" id="WP_269927254.1">
    <property type="nucleotide sequence ID" value="NZ_JAMKBJ010000013.1"/>
</dbReference>
<proteinExistence type="predicted"/>
<dbReference type="AlphaFoldDB" id="A0A9X3LIR8"/>
<dbReference type="EMBL" id="JAMKBJ010000013">
    <property type="protein sequence ID" value="MCZ8538180.1"/>
    <property type="molecule type" value="Genomic_DNA"/>
</dbReference>
<keyword evidence="2" id="KW-1185">Reference proteome</keyword>
<gene>
    <name evidence="1" type="ORF">M9R32_13370</name>
</gene>
<comment type="caution">
    <text evidence="1">The sequence shown here is derived from an EMBL/GenBank/DDBJ whole genome shotgun (WGS) entry which is preliminary data.</text>
</comment>
<organism evidence="1 2">
    <name type="scientific">Paenisporosarcina quisquiliarum</name>
    <dbReference type="NCBI Taxonomy" id="365346"/>
    <lineage>
        <taxon>Bacteria</taxon>
        <taxon>Bacillati</taxon>
        <taxon>Bacillota</taxon>
        <taxon>Bacilli</taxon>
        <taxon>Bacillales</taxon>
        <taxon>Caryophanaceae</taxon>
        <taxon>Paenisporosarcina</taxon>
    </lineage>
</organism>
<accession>A0A9X3LIR8</accession>
<name>A0A9X3LIR8_9BACL</name>
<sequence length="428" mass="49343">MPTNIPASRRKDLALTVYNDGFALVQEIRSIPPLSDDHIVYYTDVPERIESNSVQVKGLKVVELTYEYDLMDRMKLLEKYVGHEIRLVNKKTGEEKTYLLLDVQNGLVLADMVTREIVLDAEGEIRLPDGPEEVMLKPTLVWRFKEQTAEDVRVTYLTPGLSWDADYVAQIRENDFDLTGWVTMTNNSGMTFDEAKVKLMAGTVSRAPMLRQKTMAFEQNVSEIEPERQAFGEYYLYTLPERLTLTNRQQKQIQLFSAYQIKSQTVYEVNAYSDHPTVYFTFRNDAANGLGFPLPRGRFKLYKENPKDGSSEFIGEDFIPHTAVGELVRIKSGEAFDVTVESDVVAEYKKDGYEYEEVVYLIRNQKDQPIELIINHSTSYGIFDVVESTHTWKRKDDDIQIFVPVPAKSEVKVAFTIRYDRRQDVKVN</sequence>
<dbReference type="PANTHER" id="PTHR38075:SF1">
    <property type="entry name" value="DUF4139 DOMAIN-CONTAINING PROTEIN"/>
    <property type="match status" value="1"/>
</dbReference>
<evidence type="ECO:0000313" key="1">
    <source>
        <dbReference type="EMBL" id="MCZ8538180.1"/>
    </source>
</evidence>